<dbReference type="AlphaFoldDB" id="A0AA38JJ00"/>
<keyword evidence="3" id="KW-1185">Reference proteome</keyword>
<comment type="caution">
    <text evidence="2">The sequence shown here is derived from an EMBL/GenBank/DDBJ whole genome shotgun (WGS) entry which is preliminary data.</text>
</comment>
<dbReference type="EMBL" id="JANVFO010000004">
    <property type="protein sequence ID" value="KAJ3736826.1"/>
    <property type="molecule type" value="Genomic_DNA"/>
</dbReference>
<organism evidence="2 3">
    <name type="scientific">Lentinula guzmanii</name>
    <dbReference type="NCBI Taxonomy" id="2804957"/>
    <lineage>
        <taxon>Eukaryota</taxon>
        <taxon>Fungi</taxon>
        <taxon>Dikarya</taxon>
        <taxon>Basidiomycota</taxon>
        <taxon>Agaricomycotina</taxon>
        <taxon>Agaricomycetes</taxon>
        <taxon>Agaricomycetidae</taxon>
        <taxon>Agaricales</taxon>
        <taxon>Marasmiineae</taxon>
        <taxon>Omphalotaceae</taxon>
        <taxon>Lentinula</taxon>
    </lineage>
</organism>
<keyword evidence="1" id="KW-1133">Transmembrane helix</keyword>
<sequence length="263" mass="29759">SAMAGDGGPQVRGARAHVQSVWLWILGIWDPSHNLNLYMKDIGKLFKELLSRVSGIANYFGKSNYGTWHLTAECEKQKISQGIESTTDTRFSSAYYQALSVQRCMPAISKCYSDGNLSFNTAATKKLRVYIDPESDEHHQFMRDLSKFVHLLEPGANAIKTLEGSTVNCADVFYCWVAIAYQQESVFASRSSIERFRLDVLNAYNRRFNQMMSRSSHKIFLIGYFLHPCKCVIVSILTGILICVLSSISKIWWSSPEHAATWC</sequence>
<reference evidence="2" key="1">
    <citation type="submission" date="2022-08" db="EMBL/GenBank/DDBJ databases">
        <authorList>
            <consortium name="DOE Joint Genome Institute"/>
            <person name="Min B."/>
            <person name="Sierra-Patev S."/>
            <person name="Naranjo-Ortiz M."/>
            <person name="Looney B."/>
            <person name="Konkel Z."/>
            <person name="Slot J.C."/>
            <person name="Sakamoto Y."/>
            <person name="Steenwyk J.L."/>
            <person name="Rokas A."/>
            <person name="Carro J."/>
            <person name="Camarero S."/>
            <person name="Ferreira P."/>
            <person name="Molpeceres G."/>
            <person name="Ruiz-duenas F.J."/>
            <person name="Serrano A."/>
            <person name="Henrissat B."/>
            <person name="Drula E."/>
            <person name="Hughes K.W."/>
            <person name="Mata J.L."/>
            <person name="Ishikawa N.K."/>
            <person name="Vargas-Isla R."/>
            <person name="Ushijima S."/>
            <person name="Smith C.A."/>
            <person name="Ahrendt S."/>
            <person name="Andreopoulos W."/>
            <person name="He G."/>
            <person name="LaButti K."/>
            <person name="Lipzen A."/>
            <person name="Ng V."/>
            <person name="Riley R."/>
            <person name="Sandor L."/>
            <person name="Barry K."/>
            <person name="Martinez A.T."/>
            <person name="Xiao Y."/>
            <person name="Gibbons J.G."/>
            <person name="Terashima K."/>
            <person name="Hibbett D.S."/>
            <person name="Grigoriev I.V."/>
        </authorList>
    </citation>
    <scope>NUCLEOTIDE SEQUENCE</scope>
    <source>
        <strain evidence="2">ET3784</strain>
    </source>
</reference>
<keyword evidence="1" id="KW-0472">Membrane</keyword>
<evidence type="ECO:0000313" key="2">
    <source>
        <dbReference type="EMBL" id="KAJ3736826.1"/>
    </source>
</evidence>
<keyword evidence="1" id="KW-0812">Transmembrane</keyword>
<evidence type="ECO:0000256" key="1">
    <source>
        <dbReference type="SAM" id="Phobius"/>
    </source>
</evidence>
<proteinExistence type="predicted"/>
<reference evidence="2" key="2">
    <citation type="journal article" date="2023" name="Proc. Natl. Acad. Sci. U.S.A.">
        <title>A global phylogenomic analysis of the shiitake genus Lentinula.</title>
        <authorList>
            <person name="Sierra-Patev S."/>
            <person name="Min B."/>
            <person name="Naranjo-Ortiz M."/>
            <person name="Looney B."/>
            <person name="Konkel Z."/>
            <person name="Slot J.C."/>
            <person name="Sakamoto Y."/>
            <person name="Steenwyk J.L."/>
            <person name="Rokas A."/>
            <person name="Carro J."/>
            <person name="Camarero S."/>
            <person name="Ferreira P."/>
            <person name="Molpeceres G."/>
            <person name="Ruiz-Duenas F.J."/>
            <person name="Serrano A."/>
            <person name="Henrissat B."/>
            <person name="Drula E."/>
            <person name="Hughes K.W."/>
            <person name="Mata J.L."/>
            <person name="Ishikawa N.K."/>
            <person name="Vargas-Isla R."/>
            <person name="Ushijima S."/>
            <person name="Smith C.A."/>
            <person name="Donoghue J."/>
            <person name="Ahrendt S."/>
            <person name="Andreopoulos W."/>
            <person name="He G."/>
            <person name="LaButti K."/>
            <person name="Lipzen A."/>
            <person name="Ng V."/>
            <person name="Riley R."/>
            <person name="Sandor L."/>
            <person name="Barry K."/>
            <person name="Martinez A.T."/>
            <person name="Xiao Y."/>
            <person name="Gibbons J.G."/>
            <person name="Terashima K."/>
            <person name="Grigoriev I.V."/>
            <person name="Hibbett D."/>
        </authorList>
    </citation>
    <scope>NUCLEOTIDE SEQUENCE</scope>
    <source>
        <strain evidence="2">ET3784</strain>
    </source>
</reference>
<gene>
    <name evidence="2" type="ORF">DFJ43DRAFT_989252</name>
</gene>
<protein>
    <submittedName>
        <fullName evidence="2">Uncharacterized protein</fullName>
    </submittedName>
</protein>
<evidence type="ECO:0000313" key="3">
    <source>
        <dbReference type="Proteomes" id="UP001176059"/>
    </source>
</evidence>
<dbReference type="Proteomes" id="UP001176059">
    <property type="component" value="Unassembled WGS sequence"/>
</dbReference>
<accession>A0AA38JJ00</accession>
<name>A0AA38JJ00_9AGAR</name>
<feature type="transmembrane region" description="Helical" evidence="1">
    <location>
        <begin position="219"/>
        <end position="248"/>
    </location>
</feature>
<feature type="non-terminal residue" evidence="2">
    <location>
        <position position="1"/>
    </location>
</feature>
<dbReference type="InterPro" id="IPR012337">
    <property type="entry name" value="RNaseH-like_sf"/>
</dbReference>
<dbReference type="SUPFAM" id="SSF53098">
    <property type="entry name" value="Ribonuclease H-like"/>
    <property type="match status" value="1"/>
</dbReference>